<proteinExistence type="predicted"/>
<dbReference type="Pfam" id="PF00884">
    <property type="entry name" value="Sulfatase"/>
    <property type="match status" value="1"/>
</dbReference>
<keyword evidence="3" id="KW-1003">Cell membrane</keyword>
<dbReference type="GO" id="GO:0005886">
    <property type="term" value="C:plasma membrane"/>
    <property type="evidence" value="ECO:0007669"/>
    <property type="project" value="UniProtKB-SubCell"/>
</dbReference>
<evidence type="ECO:0000313" key="9">
    <source>
        <dbReference type="EMBL" id="SES10479.1"/>
    </source>
</evidence>
<feature type="transmembrane region" description="Helical" evidence="7">
    <location>
        <begin position="45"/>
        <end position="62"/>
    </location>
</feature>
<dbReference type="RefSeq" id="WP_074730952.1">
    <property type="nucleotide sequence ID" value="NZ_FOGW01000033.1"/>
</dbReference>
<dbReference type="SUPFAM" id="SSF53649">
    <property type="entry name" value="Alkaline phosphatase-like"/>
    <property type="match status" value="1"/>
</dbReference>
<dbReference type="InterPro" id="IPR000917">
    <property type="entry name" value="Sulfatase_N"/>
</dbReference>
<dbReference type="Gene3D" id="3.40.720.10">
    <property type="entry name" value="Alkaline Phosphatase, subunit A"/>
    <property type="match status" value="1"/>
</dbReference>
<evidence type="ECO:0000259" key="8">
    <source>
        <dbReference type="Pfam" id="PF00884"/>
    </source>
</evidence>
<organism evidence="9 10">
    <name type="scientific">Lachnobacterium bovis</name>
    <dbReference type="NCBI Taxonomy" id="140626"/>
    <lineage>
        <taxon>Bacteria</taxon>
        <taxon>Bacillati</taxon>
        <taxon>Bacillota</taxon>
        <taxon>Clostridia</taxon>
        <taxon>Lachnospirales</taxon>
        <taxon>Lachnospiraceae</taxon>
        <taxon>Lachnobacterium</taxon>
    </lineage>
</organism>
<comment type="pathway">
    <text evidence="2">Cell wall biogenesis; lipoteichoic acid biosynthesis.</text>
</comment>
<name>A0A1H9UMA8_9FIRM</name>
<dbReference type="AlphaFoldDB" id="A0A1H9UMA8"/>
<evidence type="ECO:0000256" key="5">
    <source>
        <dbReference type="ARBA" id="ARBA00022989"/>
    </source>
</evidence>
<dbReference type="Proteomes" id="UP000182471">
    <property type="component" value="Unassembled WGS sequence"/>
</dbReference>
<sequence length="596" mass="69425">MGEKINNTKSEALTLIAYVLFCICCFYLVEFFVHNPFEEVRKIPQILNIFLFILIGLVLLFLSGSAKIGMRIMLIISFVFGLINYYVLKFRSTPFVPWDIWSIKTAQKVANNYDYRLSRNAIIVSVCFLGMAIATFFFEYKIKKITVRIVAAVICVGSLFALASVVQNDNNSYELELYPFLFTPEYMNKVNGAPITFTMNLKYLKIDKPRGYSAKEAQKLLKKYDNIYSIKKQKNKTLHKAKNTNLQEYPNIIVIMDEAFSDLSILGRFNTNEEMLPNLKKFQDESKNNSKRIQTGYLNVSVCGGNTANTEFEFLTGNTMAFLPSGSIPYQQYLKKDTLALPKYLKDIGYKTYALHPYYKDGWERDRVYPLLGFEKFYSLESFSNPEYVRDYVSDRTMINKIIELYENKEKTDKLFLFNVTMQNHGSYYDEYKNFTPNIKVVGSSNFALHQYLSLTNKTDKDIELLTKYFKNKTEKTIIVFFGDHQPADSVVDTIFYLNGKQTSALSKSDLKKRYKVPYVVWANFDMDTKYNQELSTNFFAANMLRQAHIPTSPYQNFLLETQKKHKVITSIVKPKEDKNILDYKKLQYYNLFDSH</sequence>
<evidence type="ECO:0000256" key="3">
    <source>
        <dbReference type="ARBA" id="ARBA00022475"/>
    </source>
</evidence>
<evidence type="ECO:0000256" key="2">
    <source>
        <dbReference type="ARBA" id="ARBA00004936"/>
    </source>
</evidence>
<accession>A0A1H9UMA8</accession>
<keyword evidence="5 7" id="KW-1133">Transmembrane helix</keyword>
<evidence type="ECO:0000313" key="10">
    <source>
        <dbReference type="Proteomes" id="UP000182471"/>
    </source>
</evidence>
<keyword evidence="10" id="KW-1185">Reference proteome</keyword>
<reference evidence="10" key="1">
    <citation type="submission" date="2016-10" db="EMBL/GenBank/DDBJ databases">
        <authorList>
            <person name="Varghese N."/>
            <person name="Submissions S."/>
        </authorList>
    </citation>
    <scope>NUCLEOTIDE SEQUENCE [LARGE SCALE GENOMIC DNA]</scope>
    <source>
        <strain evidence="10">S1b</strain>
    </source>
</reference>
<feature type="transmembrane region" description="Helical" evidence="7">
    <location>
        <begin position="69"/>
        <end position="88"/>
    </location>
</feature>
<evidence type="ECO:0000256" key="7">
    <source>
        <dbReference type="SAM" id="Phobius"/>
    </source>
</evidence>
<keyword evidence="4 7" id="KW-0812">Transmembrane</keyword>
<evidence type="ECO:0000256" key="6">
    <source>
        <dbReference type="ARBA" id="ARBA00023136"/>
    </source>
</evidence>
<dbReference type="InterPro" id="IPR017850">
    <property type="entry name" value="Alkaline_phosphatase_core_sf"/>
</dbReference>
<gene>
    <name evidence="9" type="ORF">SAMN02910429_02174</name>
</gene>
<dbReference type="PANTHER" id="PTHR47371">
    <property type="entry name" value="LIPOTEICHOIC ACID SYNTHASE"/>
    <property type="match status" value="1"/>
</dbReference>
<dbReference type="CDD" id="cd16015">
    <property type="entry name" value="LTA_synthase"/>
    <property type="match status" value="1"/>
</dbReference>
<dbReference type="InterPro" id="IPR050448">
    <property type="entry name" value="OpgB/LTA_synthase_biosynth"/>
</dbReference>
<feature type="transmembrane region" description="Helical" evidence="7">
    <location>
        <begin position="12"/>
        <end position="33"/>
    </location>
</feature>
<keyword evidence="6 7" id="KW-0472">Membrane</keyword>
<protein>
    <submittedName>
        <fullName evidence="9">Sulfatase</fullName>
    </submittedName>
</protein>
<dbReference type="EMBL" id="FOGW01000033">
    <property type="protein sequence ID" value="SES10479.1"/>
    <property type="molecule type" value="Genomic_DNA"/>
</dbReference>
<comment type="subcellular location">
    <subcellularLocation>
        <location evidence="1">Cell membrane</location>
        <topology evidence="1">Multi-pass membrane protein</topology>
    </subcellularLocation>
</comment>
<evidence type="ECO:0000256" key="4">
    <source>
        <dbReference type="ARBA" id="ARBA00022692"/>
    </source>
</evidence>
<feature type="transmembrane region" description="Helical" evidence="7">
    <location>
        <begin position="121"/>
        <end position="138"/>
    </location>
</feature>
<dbReference type="PANTHER" id="PTHR47371:SF3">
    <property type="entry name" value="PHOSPHOGLYCEROL TRANSFERASE I"/>
    <property type="match status" value="1"/>
</dbReference>
<feature type="transmembrane region" description="Helical" evidence="7">
    <location>
        <begin position="145"/>
        <end position="166"/>
    </location>
</feature>
<evidence type="ECO:0000256" key="1">
    <source>
        <dbReference type="ARBA" id="ARBA00004651"/>
    </source>
</evidence>
<feature type="domain" description="Sulfatase N-terminal" evidence="8">
    <location>
        <begin position="250"/>
        <end position="549"/>
    </location>
</feature>